<dbReference type="Gene3D" id="3.40.30.10">
    <property type="entry name" value="Glutaredoxin"/>
    <property type="match status" value="1"/>
</dbReference>
<accession>B4NJL9</accession>
<dbReference type="GO" id="GO:1900426">
    <property type="term" value="P:positive regulation of defense response to bacterium"/>
    <property type="evidence" value="ECO:0007669"/>
    <property type="project" value="EnsemblMetazoa"/>
</dbReference>
<evidence type="ECO:0000256" key="1">
    <source>
        <dbReference type="ARBA" id="ARBA00005679"/>
    </source>
</evidence>
<dbReference type="PANTHER" id="PTHR13234">
    <property type="entry name" value="GAMMA-INTERFERON INDUCIBLE LYSOSOMAL THIOL REDUCTASE GILT"/>
    <property type="match status" value="1"/>
</dbReference>
<dbReference type="AlphaFoldDB" id="B4NJL9"/>
<dbReference type="InParanoid" id="B4NJL9"/>
<dbReference type="OrthoDB" id="958254at2759"/>
<organism evidence="4 5">
    <name type="scientific">Drosophila willistoni</name>
    <name type="common">Fruit fly</name>
    <dbReference type="NCBI Taxonomy" id="7260"/>
    <lineage>
        <taxon>Eukaryota</taxon>
        <taxon>Metazoa</taxon>
        <taxon>Ecdysozoa</taxon>
        <taxon>Arthropoda</taxon>
        <taxon>Hexapoda</taxon>
        <taxon>Insecta</taxon>
        <taxon>Pterygota</taxon>
        <taxon>Neoptera</taxon>
        <taxon>Endopterygota</taxon>
        <taxon>Diptera</taxon>
        <taxon>Brachycera</taxon>
        <taxon>Muscomorpha</taxon>
        <taxon>Ephydroidea</taxon>
        <taxon>Drosophilidae</taxon>
        <taxon>Drosophila</taxon>
        <taxon>Sophophora</taxon>
    </lineage>
</organism>
<evidence type="ECO:0000256" key="3">
    <source>
        <dbReference type="SAM" id="SignalP"/>
    </source>
</evidence>
<feature type="signal peptide" evidence="3">
    <location>
        <begin position="1"/>
        <end position="20"/>
    </location>
</feature>
<dbReference type="KEGG" id="dwi:6651121"/>
<dbReference type="InterPro" id="IPR004911">
    <property type="entry name" value="Interferon-induced_GILT"/>
</dbReference>
<keyword evidence="2" id="KW-0325">Glycoprotein</keyword>
<reference evidence="4 5" key="1">
    <citation type="journal article" date="2007" name="Nature">
        <title>Evolution of genes and genomes on the Drosophila phylogeny.</title>
        <authorList>
            <consortium name="Drosophila 12 Genomes Consortium"/>
            <person name="Clark A.G."/>
            <person name="Eisen M.B."/>
            <person name="Smith D.R."/>
            <person name="Bergman C.M."/>
            <person name="Oliver B."/>
            <person name="Markow T.A."/>
            <person name="Kaufman T.C."/>
            <person name="Kellis M."/>
            <person name="Gelbart W."/>
            <person name="Iyer V.N."/>
            <person name="Pollard D.A."/>
            <person name="Sackton T.B."/>
            <person name="Larracuente A.M."/>
            <person name="Singh N.D."/>
            <person name="Abad J.P."/>
            <person name="Abt D.N."/>
            <person name="Adryan B."/>
            <person name="Aguade M."/>
            <person name="Akashi H."/>
            <person name="Anderson W.W."/>
            <person name="Aquadro C.F."/>
            <person name="Ardell D.H."/>
            <person name="Arguello R."/>
            <person name="Artieri C.G."/>
            <person name="Barbash D.A."/>
            <person name="Barker D."/>
            <person name="Barsanti P."/>
            <person name="Batterham P."/>
            <person name="Batzoglou S."/>
            <person name="Begun D."/>
            <person name="Bhutkar A."/>
            <person name="Blanco E."/>
            <person name="Bosak S.A."/>
            <person name="Bradley R.K."/>
            <person name="Brand A.D."/>
            <person name="Brent M.R."/>
            <person name="Brooks A.N."/>
            <person name="Brown R.H."/>
            <person name="Butlin R.K."/>
            <person name="Caggese C."/>
            <person name="Calvi B.R."/>
            <person name="Bernardo de Carvalho A."/>
            <person name="Caspi A."/>
            <person name="Castrezana S."/>
            <person name="Celniker S.E."/>
            <person name="Chang J.L."/>
            <person name="Chapple C."/>
            <person name="Chatterji S."/>
            <person name="Chinwalla A."/>
            <person name="Civetta A."/>
            <person name="Clifton S.W."/>
            <person name="Comeron J.M."/>
            <person name="Costello J.C."/>
            <person name="Coyne J.A."/>
            <person name="Daub J."/>
            <person name="David R.G."/>
            <person name="Delcher A.L."/>
            <person name="Delehaunty K."/>
            <person name="Do C.B."/>
            <person name="Ebling H."/>
            <person name="Edwards K."/>
            <person name="Eickbush T."/>
            <person name="Evans J.D."/>
            <person name="Filipski A."/>
            <person name="Findeiss S."/>
            <person name="Freyhult E."/>
            <person name="Fulton L."/>
            <person name="Fulton R."/>
            <person name="Garcia A.C."/>
            <person name="Gardiner A."/>
            <person name="Garfield D.A."/>
            <person name="Garvin B.E."/>
            <person name="Gibson G."/>
            <person name="Gilbert D."/>
            <person name="Gnerre S."/>
            <person name="Godfrey J."/>
            <person name="Good R."/>
            <person name="Gotea V."/>
            <person name="Gravely B."/>
            <person name="Greenberg A.J."/>
            <person name="Griffiths-Jones S."/>
            <person name="Gross S."/>
            <person name="Guigo R."/>
            <person name="Gustafson E.A."/>
            <person name="Haerty W."/>
            <person name="Hahn M.W."/>
            <person name="Halligan D.L."/>
            <person name="Halpern A.L."/>
            <person name="Halter G.M."/>
            <person name="Han M.V."/>
            <person name="Heger A."/>
            <person name="Hillier L."/>
            <person name="Hinrichs A.S."/>
            <person name="Holmes I."/>
            <person name="Hoskins R.A."/>
            <person name="Hubisz M.J."/>
            <person name="Hultmark D."/>
            <person name="Huntley M.A."/>
            <person name="Jaffe D.B."/>
            <person name="Jagadeeshan S."/>
            <person name="Jeck W.R."/>
            <person name="Johnson J."/>
            <person name="Jones C.D."/>
            <person name="Jordan W.C."/>
            <person name="Karpen G.H."/>
            <person name="Kataoka E."/>
            <person name="Keightley P.D."/>
            <person name="Kheradpour P."/>
            <person name="Kirkness E.F."/>
            <person name="Koerich L.B."/>
            <person name="Kristiansen K."/>
            <person name="Kudrna D."/>
            <person name="Kulathinal R.J."/>
            <person name="Kumar S."/>
            <person name="Kwok R."/>
            <person name="Lander E."/>
            <person name="Langley C.H."/>
            <person name="Lapoint R."/>
            <person name="Lazzaro B.P."/>
            <person name="Lee S.J."/>
            <person name="Levesque L."/>
            <person name="Li R."/>
            <person name="Lin C.F."/>
            <person name="Lin M.F."/>
            <person name="Lindblad-Toh K."/>
            <person name="Llopart A."/>
            <person name="Long M."/>
            <person name="Low L."/>
            <person name="Lozovsky E."/>
            <person name="Lu J."/>
            <person name="Luo M."/>
            <person name="Machado C.A."/>
            <person name="Makalowski W."/>
            <person name="Marzo M."/>
            <person name="Matsuda M."/>
            <person name="Matzkin L."/>
            <person name="McAllister B."/>
            <person name="McBride C.S."/>
            <person name="McKernan B."/>
            <person name="McKernan K."/>
            <person name="Mendez-Lago M."/>
            <person name="Minx P."/>
            <person name="Mollenhauer M.U."/>
            <person name="Montooth K."/>
            <person name="Mount S.M."/>
            <person name="Mu X."/>
            <person name="Myers E."/>
            <person name="Negre B."/>
            <person name="Newfeld S."/>
            <person name="Nielsen R."/>
            <person name="Noor M.A."/>
            <person name="O'Grady P."/>
            <person name="Pachter L."/>
            <person name="Papaceit M."/>
            <person name="Parisi M.J."/>
            <person name="Parisi M."/>
            <person name="Parts L."/>
            <person name="Pedersen J.S."/>
            <person name="Pesole G."/>
            <person name="Phillippy A.M."/>
            <person name="Ponting C.P."/>
            <person name="Pop M."/>
            <person name="Porcelli D."/>
            <person name="Powell J.R."/>
            <person name="Prohaska S."/>
            <person name="Pruitt K."/>
            <person name="Puig M."/>
            <person name="Quesneville H."/>
            <person name="Ram K.R."/>
            <person name="Rand D."/>
            <person name="Rasmussen M.D."/>
            <person name="Reed L.K."/>
            <person name="Reenan R."/>
            <person name="Reily A."/>
            <person name="Remington K.A."/>
            <person name="Rieger T.T."/>
            <person name="Ritchie M.G."/>
            <person name="Robin C."/>
            <person name="Rogers Y.H."/>
            <person name="Rohde C."/>
            <person name="Rozas J."/>
            <person name="Rubenfield M.J."/>
            <person name="Ruiz A."/>
            <person name="Russo S."/>
            <person name="Salzberg S.L."/>
            <person name="Sanchez-Gracia A."/>
            <person name="Saranga D.J."/>
            <person name="Sato H."/>
            <person name="Schaeffer S.W."/>
            <person name="Schatz M.C."/>
            <person name="Schlenke T."/>
            <person name="Schwartz R."/>
            <person name="Segarra C."/>
            <person name="Singh R.S."/>
            <person name="Sirot L."/>
            <person name="Sirota M."/>
            <person name="Sisneros N.B."/>
            <person name="Smith C.D."/>
            <person name="Smith T.F."/>
            <person name="Spieth J."/>
            <person name="Stage D.E."/>
            <person name="Stark A."/>
            <person name="Stephan W."/>
            <person name="Strausberg R.L."/>
            <person name="Strempel S."/>
            <person name="Sturgill D."/>
            <person name="Sutton G."/>
            <person name="Sutton G.G."/>
            <person name="Tao W."/>
            <person name="Teichmann S."/>
            <person name="Tobari Y.N."/>
            <person name="Tomimura Y."/>
            <person name="Tsolas J.M."/>
            <person name="Valente V.L."/>
            <person name="Venter E."/>
            <person name="Venter J.C."/>
            <person name="Vicario S."/>
            <person name="Vieira F.G."/>
            <person name="Vilella A.J."/>
            <person name="Villasante A."/>
            <person name="Walenz B."/>
            <person name="Wang J."/>
            <person name="Wasserman M."/>
            <person name="Watts T."/>
            <person name="Wilson D."/>
            <person name="Wilson R.K."/>
            <person name="Wing R.A."/>
            <person name="Wolfner M.F."/>
            <person name="Wong A."/>
            <person name="Wong G.K."/>
            <person name="Wu C.I."/>
            <person name="Wu G."/>
            <person name="Yamamoto D."/>
            <person name="Yang H.P."/>
            <person name="Yang S.P."/>
            <person name="Yorke J.A."/>
            <person name="Yoshida K."/>
            <person name="Zdobnov E."/>
            <person name="Zhang P."/>
            <person name="Zhang Y."/>
            <person name="Zimin A.V."/>
            <person name="Baldwin J."/>
            <person name="Abdouelleil A."/>
            <person name="Abdulkadir J."/>
            <person name="Abebe A."/>
            <person name="Abera B."/>
            <person name="Abreu J."/>
            <person name="Acer S.C."/>
            <person name="Aftuck L."/>
            <person name="Alexander A."/>
            <person name="An P."/>
            <person name="Anderson E."/>
            <person name="Anderson S."/>
            <person name="Arachi H."/>
            <person name="Azer M."/>
            <person name="Bachantsang P."/>
            <person name="Barry A."/>
            <person name="Bayul T."/>
            <person name="Berlin A."/>
            <person name="Bessette D."/>
            <person name="Bloom T."/>
            <person name="Blye J."/>
            <person name="Boguslavskiy L."/>
            <person name="Bonnet C."/>
            <person name="Boukhgalter B."/>
            <person name="Bourzgui I."/>
            <person name="Brown A."/>
            <person name="Cahill P."/>
            <person name="Channer S."/>
            <person name="Cheshatsang Y."/>
            <person name="Chuda L."/>
            <person name="Citroen M."/>
            <person name="Collymore A."/>
            <person name="Cooke P."/>
            <person name="Costello M."/>
            <person name="D'Aco K."/>
            <person name="Daza R."/>
            <person name="De Haan G."/>
            <person name="DeGray S."/>
            <person name="DeMaso C."/>
            <person name="Dhargay N."/>
            <person name="Dooley K."/>
            <person name="Dooley E."/>
            <person name="Doricent M."/>
            <person name="Dorje P."/>
            <person name="Dorjee K."/>
            <person name="Dupes A."/>
            <person name="Elong R."/>
            <person name="Falk J."/>
            <person name="Farina A."/>
            <person name="Faro S."/>
            <person name="Ferguson D."/>
            <person name="Fisher S."/>
            <person name="Foley C.D."/>
            <person name="Franke A."/>
            <person name="Friedrich D."/>
            <person name="Gadbois L."/>
            <person name="Gearin G."/>
            <person name="Gearin C.R."/>
            <person name="Giannoukos G."/>
            <person name="Goode T."/>
            <person name="Graham J."/>
            <person name="Grandbois E."/>
            <person name="Grewal S."/>
            <person name="Gyaltsen K."/>
            <person name="Hafez N."/>
            <person name="Hagos B."/>
            <person name="Hall J."/>
            <person name="Henson C."/>
            <person name="Hollinger A."/>
            <person name="Honan T."/>
            <person name="Huard M.D."/>
            <person name="Hughes L."/>
            <person name="Hurhula B."/>
            <person name="Husby M.E."/>
            <person name="Kamat A."/>
            <person name="Kanga B."/>
            <person name="Kashin S."/>
            <person name="Khazanovich D."/>
            <person name="Kisner P."/>
            <person name="Lance K."/>
            <person name="Lara M."/>
            <person name="Lee W."/>
            <person name="Lennon N."/>
            <person name="Letendre F."/>
            <person name="LeVine R."/>
            <person name="Lipovsky A."/>
            <person name="Liu X."/>
            <person name="Liu J."/>
            <person name="Liu S."/>
            <person name="Lokyitsang T."/>
            <person name="Lokyitsang Y."/>
            <person name="Lubonja R."/>
            <person name="Lui A."/>
            <person name="MacDonald P."/>
            <person name="Magnisalis V."/>
            <person name="Maru K."/>
            <person name="Matthews C."/>
            <person name="McCusker W."/>
            <person name="McDonough S."/>
            <person name="Mehta T."/>
            <person name="Meldrim J."/>
            <person name="Meneus L."/>
            <person name="Mihai O."/>
            <person name="Mihalev A."/>
            <person name="Mihova T."/>
            <person name="Mittelman R."/>
            <person name="Mlenga V."/>
            <person name="Montmayeur A."/>
            <person name="Mulrain L."/>
            <person name="Navidi A."/>
            <person name="Naylor J."/>
            <person name="Negash T."/>
            <person name="Nguyen T."/>
            <person name="Nguyen N."/>
            <person name="Nicol R."/>
            <person name="Norbu C."/>
            <person name="Norbu N."/>
            <person name="Novod N."/>
            <person name="O'Neill B."/>
            <person name="Osman S."/>
            <person name="Markiewicz E."/>
            <person name="Oyono O.L."/>
            <person name="Patti C."/>
            <person name="Phunkhang P."/>
            <person name="Pierre F."/>
            <person name="Priest M."/>
            <person name="Raghuraman S."/>
            <person name="Rege F."/>
            <person name="Reyes R."/>
            <person name="Rise C."/>
            <person name="Rogov P."/>
            <person name="Ross K."/>
            <person name="Ryan E."/>
            <person name="Settipalli S."/>
            <person name="Shea T."/>
            <person name="Sherpa N."/>
            <person name="Shi L."/>
            <person name="Shih D."/>
            <person name="Sparrow T."/>
            <person name="Spaulding J."/>
            <person name="Stalker J."/>
            <person name="Stange-Thomann N."/>
            <person name="Stavropoulos S."/>
            <person name="Stone C."/>
            <person name="Strader C."/>
            <person name="Tesfaye S."/>
            <person name="Thomson T."/>
            <person name="Thoulutsang Y."/>
            <person name="Thoulutsang D."/>
            <person name="Topham K."/>
            <person name="Topping I."/>
            <person name="Tsamla T."/>
            <person name="Vassiliev H."/>
            <person name="Vo A."/>
            <person name="Wangchuk T."/>
            <person name="Wangdi T."/>
            <person name="Weiand M."/>
            <person name="Wilkinson J."/>
            <person name="Wilson A."/>
            <person name="Yadav S."/>
            <person name="Young G."/>
            <person name="Yu Q."/>
            <person name="Zembek L."/>
            <person name="Zhong D."/>
            <person name="Zimmer A."/>
            <person name="Zwirko Z."/>
            <person name="Jaffe D.B."/>
            <person name="Alvarez P."/>
            <person name="Brockman W."/>
            <person name="Butler J."/>
            <person name="Chin C."/>
            <person name="Gnerre S."/>
            <person name="Grabherr M."/>
            <person name="Kleber M."/>
            <person name="Mauceli E."/>
            <person name="MacCallum I."/>
        </authorList>
    </citation>
    <scope>NUCLEOTIDE SEQUENCE [LARGE SCALE GENOMIC DNA]</scope>
    <source>
        <strain evidence="5">Tucson 14030-0811.24</strain>
    </source>
</reference>
<dbReference type="Pfam" id="PF03227">
    <property type="entry name" value="GILT"/>
    <property type="match status" value="1"/>
</dbReference>
<protein>
    <recommendedName>
        <fullName evidence="6">Saposin A-type domain-containing protein</fullName>
    </recommendedName>
</protein>
<dbReference type="GO" id="GO:0016671">
    <property type="term" value="F:oxidoreductase activity, acting on a sulfur group of donors, disulfide as acceptor"/>
    <property type="evidence" value="ECO:0007669"/>
    <property type="project" value="InterPro"/>
</dbReference>
<evidence type="ECO:0000313" key="4">
    <source>
        <dbReference type="EMBL" id="EDW83943.1"/>
    </source>
</evidence>
<dbReference type="OMA" id="FCAKYKE"/>
<dbReference type="PhylomeDB" id="B4NJL9"/>
<comment type="similarity">
    <text evidence="1">Belongs to the GILT family.</text>
</comment>
<dbReference type="PANTHER" id="PTHR13234:SF73">
    <property type="entry name" value="GILT-LIKE PROTEIN 2-RELATED"/>
    <property type="match status" value="1"/>
</dbReference>
<dbReference type="InterPro" id="IPR036249">
    <property type="entry name" value="Thioredoxin-like_sf"/>
</dbReference>
<dbReference type="EMBL" id="CH964272">
    <property type="protein sequence ID" value="EDW83943.1"/>
    <property type="molecule type" value="Genomic_DNA"/>
</dbReference>
<dbReference type="HOGENOM" id="CLU_066886_2_2_1"/>
<keyword evidence="5" id="KW-1185">Reference proteome</keyword>
<proteinExistence type="inferred from homology"/>
<keyword evidence="3" id="KW-0732">Signal</keyword>
<dbReference type="Proteomes" id="UP000007798">
    <property type="component" value="Unassembled WGS sequence"/>
</dbReference>
<sequence>MKSLLLWLLLVIPLVTEITAKHHHNRGLVVNKLPITLYYEALCPFCMEFVTKQLNPSMIHKDRLAYTDLTFVPYGNAQTNADGNVTCQHGVDECELNAWHGCILEHHNQNESLKLIACMMRGKKNKLDNCSERYQIDVSDVKECKQNRSVNEILAKYARESSKVQYRGVPAITVDNIFVEDDQDNLYANFDAVFCAKYKAKFNKTLQNC</sequence>
<name>B4NJL9_DROWI</name>
<dbReference type="SMR" id="B4NJL9"/>
<evidence type="ECO:0008006" key="6">
    <source>
        <dbReference type="Google" id="ProtNLM"/>
    </source>
</evidence>
<evidence type="ECO:0000256" key="2">
    <source>
        <dbReference type="ARBA" id="ARBA00023180"/>
    </source>
</evidence>
<feature type="chain" id="PRO_5002819899" description="Saposin A-type domain-containing protein" evidence="3">
    <location>
        <begin position="21"/>
        <end position="209"/>
    </location>
</feature>
<dbReference type="SUPFAM" id="SSF52833">
    <property type="entry name" value="Thioredoxin-like"/>
    <property type="match status" value="1"/>
</dbReference>
<dbReference type="eggNOG" id="KOG3160">
    <property type="taxonomic scope" value="Eukaryota"/>
</dbReference>
<gene>
    <name evidence="4" type="primary">Dwil\GK13875</name>
    <name evidence="4" type="ORF">Dwil_GK13875</name>
</gene>
<evidence type="ECO:0000313" key="5">
    <source>
        <dbReference type="Proteomes" id="UP000007798"/>
    </source>
</evidence>